<dbReference type="SMART" id="SM00422">
    <property type="entry name" value="HTH_MERR"/>
    <property type="match status" value="1"/>
</dbReference>
<organism evidence="2 3">
    <name type="scientific">Methylovirgula ligni</name>
    <dbReference type="NCBI Taxonomy" id="569860"/>
    <lineage>
        <taxon>Bacteria</taxon>
        <taxon>Pseudomonadati</taxon>
        <taxon>Pseudomonadota</taxon>
        <taxon>Alphaproteobacteria</taxon>
        <taxon>Hyphomicrobiales</taxon>
        <taxon>Beijerinckiaceae</taxon>
        <taxon>Methylovirgula</taxon>
    </lineage>
</organism>
<dbReference type="InterPro" id="IPR009061">
    <property type="entry name" value="DNA-bd_dom_put_sf"/>
</dbReference>
<dbReference type="AlphaFoldDB" id="A0A3D9Z389"/>
<sequence length="165" mass="17746">MSYKLAQTADAVGMNARTLSDWLDRGIIPAPRSGKGNHRAFGIRDVDRIAIVHELTRIGLPVAEAAKAASVFSDERSKYRPRAQLHQEGKTFLVIDSDCARVVNAHTREEFESLMAGMFSRDHGVVALNVNTVVAQVDAALASGGSAPKLPAGALYRNGKKLHVG</sequence>
<dbReference type="InterPro" id="IPR000551">
    <property type="entry name" value="MerR-type_HTH_dom"/>
</dbReference>
<comment type="caution">
    <text evidence="2">The sequence shown here is derived from an EMBL/GenBank/DDBJ whole genome shotgun (WGS) entry which is preliminary data.</text>
</comment>
<feature type="domain" description="HTH merR-type" evidence="1">
    <location>
        <begin position="1"/>
        <end position="71"/>
    </location>
</feature>
<keyword evidence="3" id="KW-1185">Reference proteome</keyword>
<gene>
    <name evidence="2" type="ORF">DES32_0839</name>
</gene>
<dbReference type="GO" id="GO:0003677">
    <property type="term" value="F:DNA binding"/>
    <property type="evidence" value="ECO:0007669"/>
    <property type="project" value="InterPro"/>
</dbReference>
<evidence type="ECO:0000313" key="3">
    <source>
        <dbReference type="Proteomes" id="UP000256900"/>
    </source>
</evidence>
<dbReference type="Pfam" id="PF13411">
    <property type="entry name" value="MerR_1"/>
    <property type="match status" value="1"/>
</dbReference>
<protein>
    <submittedName>
        <fullName evidence="2">MerR-like DNA binding protein</fullName>
    </submittedName>
</protein>
<name>A0A3D9Z389_9HYPH</name>
<dbReference type="PROSITE" id="PS50937">
    <property type="entry name" value="HTH_MERR_2"/>
    <property type="match status" value="1"/>
</dbReference>
<dbReference type="Gene3D" id="1.10.1660.10">
    <property type="match status" value="1"/>
</dbReference>
<reference evidence="2 3" key="1">
    <citation type="submission" date="2018-08" db="EMBL/GenBank/DDBJ databases">
        <title>Genomic Encyclopedia of Type Strains, Phase IV (KMG-IV): sequencing the most valuable type-strain genomes for metagenomic binning, comparative biology and taxonomic classification.</title>
        <authorList>
            <person name="Goeker M."/>
        </authorList>
    </citation>
    <scope>NUCLEOTIDE SEQUENCE [LARGE SCALE GENOMIC DNA]</scope>
    <source>
        <strain evidence="2 3">BW863</strain>
    </source>
</reference>
<dbReference type="GO" id="GO:0006355">
    <property type="term" value="P:regulation of DNA-templated transcription"/>
    <property type="evidence" value="ECO:0007669"/>
    <property type="project" value="InterPro"/>
</dbReference>
<dbReference type="Proteomes" id="UP000256900">
    <property type="component" value="Unassembled WGS sequence"/>
</dbReference>
<dbReference type="EMBL" id="QUMO01000001">
    <property type="protein sequence ID" value="REF89612.1"/>
    <property type="molecule type" value="Genomic_DNA"/>
</dbReference>
<dbReference type="OrthoDB" id="9802039at2"/>
<evidence type="ECO:0000313" key="2">
    <source>
        <dbReference type="EMBL" id="REF89612.1"/>
    </source>
</evidence>
<dbReference type="RefSeq" id="WP_115835359.1">
    <property type="nucleotide sequence ID" value="NZ_CP025086.1"/>
</dbReference>
<evidence type="ECO:0000259" key="1">
    <source>
        <dbReference type="PROSITE" id="PS50937"/>
    </source>
</evidence>
<proteinExistence type="predicted"/>
<dbReference type="CDD" id="cd00592">
    <property type="entry name" value="HTH_MerR-like"/>
    <property type="match status" value="1"/>
</dbReference>
<dbReference type="SUPFAM" id="SSF46955">
    <property type="entry name" value="Putative DNA-binding domain"/>
    <property type="match status" value="1"/>
</dbReference>
<accession>A0A3D9Z389</accession>